<dbReference type="CDD" id="cd02135">
    <property type="entry name" value="YdjA-like"/>
    <property type="match status" value="1"/>
</dbReference>
<dbReference type="PANTHER" id="PTHR43821:SF1">
    <property type="entry name" value="NAD(P)H NITROREDUCTASE YDJA-RELATED"/>
    <property type="match status" value="1"/>
</dbReference>
<evidence type="ECO:0000256" key="4">
    <source>
        <dbReference type="ARBA" id="ARBA00022857"/>
    </source>
</evidence>
<dbReference type="EMBL" id="PYGC01000001">
    <property type="protein sequence ID" value="PSK85237.1"/>
    <property type="molecule type" value="Genomic_DNA"/>
</dbReference>
<dbReference type="PANTHER" id="PTHR43821">
    <property type="entry name" value="NAD(P)H NITROREDUCTASE YDJA-RELATED"/>
    <property type="match status" value="1"/>
</dbReference>
<feature type="binding site" description="in other chain" evidence="8">
    <location>
        <begin position="167"/>
        <end position="169"/>
    </location>
    <ligand>
        <name>FMN</name>
        <dbReference type="ChEBI" id="CHEBI:58210"/>
        <note>ligand shared between dimeric partners</note>
    </ligand>
</feature>
<dbReference type="GO" id="GO:0016491">
    <property type="term" value="F:oxidoreductase activity"/>
    <property type="evidence" value="ECO:0007669"/>
    <property type="project" value="UniProtKB-UniRule"/>
</dbReference>
<comment type="cofactor">
    <cofactor evidence="8">
        <name>FMN</name>
        <dbReference type="ChEBI" id="CHEBI:58210"/>
    </cofactor>
    <text evidence="8">Binds 1 FMN per subunit.</text>
</comment>
<evidence type="ECO:0000256" key="2">
    <source>
        <dbReference type="ARBA" id="ARBA00022630"/>
    </source>
</evidence>
<organism evidence="10 11">
    <name type="scientific">Prolixibacter denitrificans</name>
    <dbReference type="NCBI Taxonomy" id="1541063"/>
    <lineage>
        <taxon>Bacteria</taxon>
        <taxon>Pseudomonadati</taxon>
        <taxon>Bacteroidota</taxon>
        <taxon>Bacteroidia</taxon>
        <taxon>Marinilabiliales</taxon>
        <taxon>Prolixibacteraceae</taxon>
        <taxon>Prolixibacter</taxon>
    </lineage>
</organism>
<dbReference type="Gene3D" id="3.40.109.10">
    <property type="entry name" value="NADH Oxidase"/>
    <property type="match status" value="1"/>
</dbReference>
<accession>A0A2P8CJU1</accession>
<reference evidence="10 11" key="1">
    <citation type="submission" date="2018-03" db="EMBL/GenBank/DDBJ databases">
        <title>Genomic Encyclopedia of Archaeal and Bacterial Type Strains, Phase II (KMG-II): from individual species to whole genera.</title>
        <authorList>
            <person name="Goeker M."/>
        </authorList>
    </citation>
    <scope>NUCLEOTIDE SEQUENCE [LARGE SCALE GENOMIC DNA]</scope>
    <source>
        <strain evidence="10 11">DSM 27267</strain>
    </source>
</reference>
<proteinExistence type="inferred from homology"/>
<dbReference type="InterPro" id="IPR029479">
    <property type="entry name" value="Nitroreductase"/>
</dbReference>
<feature type="domain" description="Nitroreductase" evidence="9">
    <location>
        <begin position="36"/>
        <end position="196"/>
    </location>
</feature>
<dbReference type="PIRSF" id="PIRSF000232">
    <property type="entry name" value="YdjA"/>
    <property type="match status" value="1"/>
</dbReference>
<keyword evidence="3 7" id="KW-0288">FMN</keyword>
<dbReference type="InterPro" id="IPR026021">
    <property type="entry name" value="YdjA-like"/>
</dbReference>
<protein>
    <recommendedName>
        <fullName evidence="7">Putative NAD(P)H nitroreductase</fullName>
        <ecNumber evidence="7">1.-.-.-</ecNumber>
    </recommendedName>
</protein>
<dbReference type="EC" id="1.-.-.-" evidence="7"/>
<keyword evidence="2 7" id="KW-0285">Flavoprotein</keyword>
<name>A0A2P8CJU1_9BACT</name>
<keyword evidence="6 7" id="KW-0520">NAD</keyword>
<dbReference type="InterPro" id="IPR052530">
    <property type="entry name" value="NAD(P)H_nitroreductase"/>
</dbReference>
<keyword evidence="4 7" id="KW-0521">NADP</keyword>
<dbReference type="Proteomes" id="UP000240621">
    <property type="component" value="Unassembled WGS sequence"/>
</dbReference>
<evidence type="ECO:0000256" key="7">
    <source>
        <dbReference type="PIRNR" id="PIRNR000232"/>
    </source>
</evidence>
<evidence type="ECO:0000256" key="1">
    <source>
        <dbReference type="ARBA" id="ARBA00007118"/>
    </source>
</evidence>
<dbReference type="InterPro" id="IPR000415">
    <property type="entry name" value="Nitroreductase-like"/>
</dbReference>
<feature type="binding site" evidence="8">
    <location>
        <position position="70"/>
    </location>
    <ligand>
        <name>FMN</name>
        <dbReference type="ChEBI" id="CHEBI:58210"/>
        <note>ligand shared between dimeric partners</note>
    </ligand>
</feature>
<evidence type="ECO:0000256" key="5">
    <source>
        <dbReference type="ARBA" id="ARBA00023002"/>
    </source>
</evidence>
<dbReference type="SUPFAM" id="SSF55469">
    <property type="entry name" value="FMN-dependent nitroreductase-like"/>
    <property type="match status" value="1"/>
</dbReference>
<comment type="caution">
    <text evidence="10">The sequence shown here is derived from an EMBL/GenBank/DDBJ whole genome shotgun (WGS) entry which is preliminary data.</text>
</comment>
<evidence type="ECO:0000256" key="6">
    <source>
        <dbReference type="ARBA" id="ARBA00023027"/>
    </source>
</evidence>
<evidence type="ECO:0000259" key="9">
    <source>
        <dbReference type="Pfam" id="PF00881"/>
    </source>
</evidence>
<dbReference type="AlphaFoldDB" id="A0A2P8CJU1"/>
<sequence length="217" mass="24843">MLQIPGKSNLRPFRLFYGENTLKQIRMNLENITQLIKERRTHPTRFFNDKEVPKELIKQLLENGNWAPNHKKTEPWRFVVISGEGREKFVSEVKTELEEAQKNGADIPGDKVNKFALHFRKAPVAVAIIANLDEEHRLPEWEEMAAVSMAVQNIWLSATAAGLSAFWATPPFISQLGSCLDLKPNQKSMGFLFLGYANRPFPANGREPIEDKITWKE</sequence>
<feature type="binding site" description="in other chain" evidence="8">
    <location>
        <begin position="39"/>
        <end position="41"/>
    </location>
    <ligand>
        <name>FMN</name>
        <dbReference type="ChEBI" id="CHEBI:58210"/>
        <note>ligand shared between dimeric partners</note>
    </ligand>
</feature>
<dbReference type="Pfam" id="PF00881">
    <property type="entry name" value="Nitroreductase"/>
    <property type="match status" value="1"/>
</dbReference>
<evidence type="ECO:0000256" key="8">
    <source>
        <dbReference type="PIRSR" id="PIRSR000232-1"/>
    </source>
</evidence>
<gene>
    <name evidence="10" type="ORF">CLV93_101189</name>
</gene>
<comment type="similarity">
    <text evidence="1 7">Belongs to the nitroreductase family.</text>
</comment>
<evidence type="ECO:0000256" key="3">
    <source>
        <dbReference type="ARBA" id="ARBA00022643"/>
    </source>
</evidence>
<evidence type="ECO:0000313" key="11">
    <source>
        <dbReference type="Proteomes" id="UP000240621"/>
    </source>
</evidence>
<keyword evidence="5 7" id="KW-0560">Oxidoreductase</keyword>
<evidence type="ECO:0000313" key="10">
    <source>
        <dbReference type="EMBL" id="PSK85237.1"/>
    </source>
</evidence>